<evidence type="ECO:0000259" key="5">
    <source>
        <dbReference type="Pfam" id="PF04085"/>
    </source>
</evidence>
<dbReference type="AlphaFoldDB" id="A0A2H0YYA3"/>
<dbReference type="InterPro" id="IPR042175">
    <property type="entry name" value="Cell/Rod_MreC_2"/>
</dbReference>
<keyword evidence="3" id="KW-0133">Cell shape</keyword>
<feature type="domain" description="Rod shape-determining protein MreC beta-barrel core" evidence="5">
    <location>
        <begin position="128"/>
        <end position="267"/>
    </location>
</feature>
<accession>A0A2H0YYA3</accession>
<evidence type="ECO:0000256" key="4">
    <source>
        <dbReference type="ARBA" id="ARBA00032089"/>
    </source>
</evidence>
<comment type="similarity">
    <text evidence="1">Belongs to the MreC family.</text>
</comment>
<comment type="caution">
    <text evidence="6">The sequence shown here is derived from an EMBL/GenBank/DDBJ whole genome shotgun (WGS) entry which is preliminary data.</text>
</comment>
<dbReference type="GO" id="GO:0008360">
    <property type="term" value="P:regulation of cell shape"/>
    <property type="evidence" value="ECO:0007669"/>
    <property type="project" value="UniProtKB-KW"/>
</dbReference>
<dbReference type="InterPro" id="IPR055342">
    <property type="entry name" value="MreC_beta-barrel_core"/>
</dbReference>
<sequence>MKKTFLMKRNALLSSTSVSLGTLACTGRFALAFSVLLLLLRFLTPNLFWHLFTPVFRIADAFSTESRLFFNSFGDTAELASQNEILSNKNTVLANENQALLKKETDLEAILGSPATVGNSVSGISAGVVARPPESPYDTLVIAEGSRAGIARGQEVFGNGGVPIGVVSSVLTDFSHVTLFSSPNMTITGFVGKSNISFLITGAGAGALQASIARSANVAVGDIVFVPGPGMLPIGSITRIDDDPSSPSMTLRIMPALNLFSISWVVVRETGTTLFDAFLHASSTSSLP</sequence>
<reference evidence="7" key="1">
    <citation type="submission" date="2017-09" db="EMBL/GenBank/DDBJ databases">
        <title>Depth-based differentiation of microbial function through sediment-hosted aquifers and enrichment of novel symbionts in the deep terrestrial subsurface.</title>
        <authorList>
            <person name="Probst A.J."/>
            <person name="Ladd B."/>
            <person name="Jarett J.K."/>
            <person name="Geller-Mcgrath D.E."/>
            <person name="Sieber C.M.K."/>
            <person name="Emerson J.B."/>
            <person name="Anantharaman K."/>
            <person name="Thomas B.C."/>
            <person name="Malmstrom R."/>
            <person name="Stieglmeier M."/>
            <person name="Klingl A."/>
            <person name="Woyke T."/>
            <person name="Ryan C.M."/>
            <person name="Banfield J.F."/>
        </authorList>
    </citation>
    <scope>NUCLEOTIDE SEQUENCE [LARGE SCALE GENOMIC DNA]</scope>
</reference>
<dbReference type="InterPro" id="IPR007221">
    <property type="entry name" value="MreC"/>
</dbReference>
<organism evidence="6 7">
    <name type="scientific">Candidatus Kaiserbacteria bacterium CG08_land_8_20_14_0_20_50_21</name>
    <dbReference type="NCBI Taxonomy" id="1974604"/>
    <lineage>
        <taxon>Bacteria</taxon>
        <taxon>Candidatus Kaiseribacteriota</taxon>
    </lineage>
</organism>
<evidence type="ECO:0000313" key="6">
    <source>
        <dbReference type="EMBL" id="PIS43454.1"/>
    </source>
</evidence>
<name>A0A2H0YYA3_9BACT</name>
<evidence type="ECO:0000256" key="3">
    <source>
        <dbReference type="ARBA" id="ARBA00022960"/>
    </source>
</evidence>
<dbReference type="Pfam" id="PF04085">
    <property type="entry name" value="MreC"/>
    <property type="match status" value="1"/>
</dbReference>
<dbReference type="PANTHER" id="PTHR34138">
    <property type="entry name" value="CELL SHAPE-DETERMINING PROTEIN MREC"/>
    <property type="match status" value="1"/>
</dbReference>
<protein>
    <recommendedName>
        <fullName evidence="2">Cell shape-determining protein MreC</fullName>
    </recommendedName>
    <alternativeName>
        <fullName evidence="4">Cell shape protein MreC</fullName>
    </alternativeName>
</protein>
<gene>
    <name evidence="6" type="ORF">COT23_01215</name>
</gene>
<dbReference type="Gene3D" id="2.40.10.350">
    <property type="entry name" value="Rod shape-determining protein MreC, domain 2"/>
    <property type="match status" value="1"/>
</dbReference>
<evidence type="ECO:0000313" key="7">
    <source>
        <dbReference type="Proteomes" id="UP000228687"/>
    </source>
</evidence>
<dbReference type="Proteomes" id="UP000228687">
    <property type="component" value="Unassembled WGS sequence"/>
</dbReference>
<dbReference type="PANTHER" id="PTHR34138:SF1">
    <property type="entry name" value="CELL SHAPE-DETERMINING PROTEIN MREC"/>
    <property type="match status" value="1"/>
</dbReference>
<dbReference type="EMBL" id="PEXT01000024">
    <property type="protein sequence ID" value="PIS43454.1"/>
    <property type="molecule type" value="Genomic_DNA"/>
</dbReference>
<dbReference type="PROSITE" id="PS51257">
    <property type="entry name" value="PROKAR_LIPOPROTEIN"/>
    <property type="match status" value="1"/>
</dbReference>
<dbReference type="Gene3D" id="2.40.10.340">
    <property type="entry name" value="Rod shape-determining protein MreC, domain 1"/>
    <property type="match status" value="1"/>
</dbReference>
<dbReference type="GO" id="GO:0005886">
    <property type="term" value="C:plasma membrane"/>
    <property type="evidence" value="ECO:0007669"/>
    <property type="project" value="TreeGrafter"/>
</dbReference>
<evidence type="ECO:0000256" key="1">
    <source>
        <dbReference type="ARBA" id="ARBA00009369"/>
    </source>
</evidence>
<dbReference type="InterPro" id="IPR042177">
    <property type="entry name" value="Cell/Rod_1"/>
</dbReference>
<proteinExistence type="inferred from homology"/>
<evidence type="ECO:0000256" key="2">
    <source>
        <dbReference type="ARBA" id="ARBA00013855"/>
    </source>
</evidence>